<evidence type="ECO:0000313" key="4">
    <source>
        <dbReference type="Proteomes" id="UP000541636"/>
    </source>
</evidence>
<organism evidence="3 4">
    <name type="scientific">Oleiagrimonas citrea</name>
    <dbReference type="NCBI Taxonomy" id="1665687"/>
    <lineage>
        <taxon>Bacteria</taxon>
        <taxon>Pseudomonadati</taxon>
        <taxon>Pseudomonadota</taxon>
        <taxon>Gammaproteobacteria</taxon>
        <taxon>Lysobacterales</taxon>
        <taxon>Rhodanobacteraceae</taxon>
        <taxon>Oleiagrimonas</taxon>
    </lineage>
</organism>
<evidence type="ECO:0000313" key="3">
    <source>
        <dbReference type="EMBL" id="NKZ37571.1"/>
    </source>
</evidence>
<sequence length="251" mass="28245">MNGRTRLYALAATLTFLLMGGCTAGGDITRPIPTAYYPAPHATQRVVVMLPGRGDDLASLEKRHAAALIQAQWPDADVILTGLTMPFYRQGHAPQRLHDEVIEPLLEAHPKRPVWLLGISLGGMGALLYDRRYPEQAAGLLLLSPYLGDRPIHREIRAAGGLESWRPGPAEPMTEATFQRELWRYLHGWADTPHRTRTVWITYGANERFRKPITLLKPVLPQGHLLERPGYHNWNLWKPAIAPLLQRANKD</sequence>
<dbReference type="AlphaFoldDB" id="A0A846ZJL9"/>
<dbReference type="InterPro" id="IPR029058">
    <property type="entry name" value="AB_hydrolase_fold"/>
</dbReference>
<feature type="chain" id="PRO_5032729471" evidence="1">
    <location>
        <begin position="25"/>
        <end position="251"/>
    </location>
</feature>
<keyword evidence="1" id="KW-0732">Signal</keyword>
<proteinExistence type="predicted"/>
<dbReference type="PROSITE" id="PS51257">
    <property type="entry name" value="PROKAR_LIPOPROTEIN"/>
    <property type="match status" value="1"/>
</dbReference>
<accession>A0A846ZJL9</accession>
<dbReference type="RefSeq" id="WP_168608164.1">
    <property type="nucleotide sequence ID" value="NZ_JAAZQD010000001.1"/>
</dbReference>
<dbReference type="Proteomes" id="UP000541636">
    <property type="component" value="Unassembled WGS sequence"/>
</dbReference>
<protein>
    <submittedName>
        <fullName evidence="3">Alpha/beta hydrolase</fullName>
    </submittedName>
</protein>
<dbReference type="SUPFAM" id="SSF53474">
    <property type="entry name" value="alpha/beta-Hydrolases"/>
    <property type="match status" value="1"/>
</dbReference>
<gene>
    <name evidence="3" type="ORF">HF690_01225</name>
</gene>
<name>A0A846ZJL9_9GAMM</name>
<feature type="signal peptide" evidence="1">
    <location>
        <begin position="1"/>
        <end position="24"/>
    </location>
</feature>
<reference evidence="3 4" key="1">
    <citation type="journal article" date="2017" name="Int. J. Syst. Evol. Microbiol.">
        <title>Oleiagrimonas citrea sp. nov., a marine bacterium isolated from tidal flat sediment and emended description of the genus Oleiagrimonas Fang et al. 2015 and Oleiagrimonas soli.</title>
        <authorList>
            <person name="Yang S.H."/>
            <person name="Seo H.S."/>
            <person name="Seong C.N."/>
            <person name="Kwon K.K."/>
        </authorList>
    </citation>
    <scope>NUCLEOTIDE SEQUENCE [LARGE SCALE GENOMIC DNA]</scope>
    <source>
        <strain evidence="3 4">MEBiC09124</strain>
    </source>
</reference>
<dbReference type="Pfam" id="PF12146">
    <property type="entry name" value="Hydrolase_4"/>
    <property type="match status" value="1"/>
</dbReference>
<feature type="domain" description="Serine aminopeptidase S33" evidence="2">
    <location>
        <begin position="100"/>
        <end position="152"/>
    </location>
</feature>
<comment type="caution">
    <text evidence="3">The sequence shown here is derived from an EMBL/GenBank/DDBJ whole genome shotgun (WGS) entry which is preliminary data.</text>
</comment>
<dbReference type="EMBL" id="JAAZQD010000001">
    <property type="protein sequence ID" value="NKZ37571.1"/>
    <property type="molecule type" value="Genomic_DNA"/>
</dbReference>
<dbReference type="GO" id="GO:0016787">
    <property type="term" value="F:hydrolase activity"/>
    <property type="evidence" value="ECO:0007669"/>
    <property type="project" value="UniProtKB-KW"/>
</dbReference>
<evidence type="ECO:0000259" key="2">
    <source>
        <dbReference type="Pfam" id="PF12146"/>
    </source>
</evidence>
<dbReference type="InterPro" id="IPR022742">
    <property type="entry name" value="Hydrolase_4"/>
</dbReference>
<keyword evidence="4" id="KW-1185">Reference proteome</keyword>
<keyword evidence="3" id="KW-0378">Hydrolase</keyword>
<evidence type="ECO:0000256" key="1">
    <source>
        <dbReference type="SAM" id="SignalP"/>
    </source>
</evidence>
<dbReference type="Gene3D" id="3.40.50.1820">
    <property type="entry name" value="alpha/beta hydrolase"/>
    <property type="match status" value="1"/>
</dbReference>